<gene>
    <name evidence="1" type="ORF">MLC_5180</name>
</gene>
<evidence type="ECO:0000313" key="1">
    <source>
        <dbReference type="EMBL" id="CBW54246.1"/>
    </source>
</evidence>
<dbReference type="OrthoDB" id="401313at2"/>
<dbReference type="EMBL" id="FQ377874">
    <property type="protein sequence ID" value="CBW54246.1"/>
    <property type="molecule type" value="Genomic_DNA"/>
</dbReference>
<dbReference type="KEGG" id="mml:MLC_5180"/>
<dbReference type="HOGENOM" id="CLU_022533_0_0_14"/>
<sequence>MAKKEVKQYLTDVLINKIDYYVSIKKFDFDTIKEMLAIDLIDYEPYMIQTIDKYIKYIIWLDQKNKNKSEAFLKFLDKYQQDLDDNSSLVEKNSIQTSSDNLSDYQQRKKHQTWLDQYFRKQKAKYHVYEESPLDSQTKINNFEEFLQDQTNEEQVEEILDKDLDLVNLITSDNTFYQNSTINLDDLKTNSDESLKDDLDDILLANQKLDELEEIELDPEEFRTATVNIDKWEIQNGSKNNQEIRQEVEPTLDEQDLTKDSWIEEKDLTSDLIKKIDITKDSWIENDQQTNTSLDQKLISEPIVQNPEELIDNNQVEELSKEHWVEENTHINEEDFNKEHELSTEHWVEEKQEDKCECDKTCDQNLEECSDDSCDQKTCCEAENTCQKEQDCECEKQDKCSDNSCCEENKCSENNSCEDKNCDQDKCCEESNNNNSCEDKNCDDNNSCSIKECKTNKCCEEDKCCVDTSNCQEECNKKDGCECSITNCNCQSSCDQKQEELTKQLNNNVSNQTEINKLWINQPETDLKQTNNQEPLIKTSQNINNKIWTISPETDLKEYSNDKDFLDSKTDQEIINKTNKTNDSVDQETNNLDITSSQTDQTSNNEVITNQQVALNPNKNNETPKVIELNKPVKLYQQVKWNDKTYYVVGIKIKKDVFGHEIPVLRLESQDKPYEITEVKFIKKY</sequence>
<organism evidence="1 2">
    <name type="scientific">Mycoplasma mycoides subsp. capri LC str. 95010</name>
    <dbReference type="NCBI Taxonomy" id="862259"/>
    <lineage>
        <taxon>Bacteria</taxon>
        <taxon>Bacillati</taxon>
        <taxon>Mycoplasmatota</taxon>
        <taxon>Mollicutes</taxon>
        <taxon>Mycoplasmataceae</taxon>
        <taxon>Mycoplasma</taxon>
    </lineage>
</organism>
<name>F4MQ63_MYCML</name>
<accession>F4MQ63</accession>
<dbReference type="AlphaFoldDB" id="F4MQ63"/>
<protein>
    <submittedName>
        <fullName evidence="1">Uncharacterized protein</fullName>
    </submittedName>
</protein>
<dbReference type="Proteomes" id="UP000010103">
    <property type="component" value="Chromosome"/>
</dbReference>
<dbReference type="RefSeq" id="WP_013729641.1">
    <property type="nucleotide sequence ID" value="NC_015431.1"/>
</dbReference>
<reference evidence="2" key="2">
    <citation type="journal article" date="2011" name="BMC Genomics">
        <title>Mycoplasma mycoides, from mycoides Small Colony to capri. A microevolutionary perspective.</title>
        <authorList>
            <person name="Thiaucourt F."/>
            <person name="Manso-Silvan L."/>
            <person name="Salah W."/>
            <person name="Barbe V."/>
            <person name="Berger A."/>
            <person name="Jacob D."/>
            <person name="Breton M."/>
            <person name="Dupuy V."/>
            <person name="Lomenech A.M."/>
            <person name="Blanchard A."/>
            <person name="Sirand-Pugnet P."/>
        </authorList>
    </citation>
    <scope>NUCLEOTIDE SEQUENCE [LARGE SCALE GENOMIC DNA]</scope>
    <source>
        <strain evidence="2">95010</strain>
    </source>
</reference>
<evidence type="ECO:0000313" key="2">
    <source>
        <dbReference type="Proteomes" id="UP000010103"/>
    </source>
</evidence>
<reference evidence="2" key="1">
    <citation type="journal article" date="2011" name="BMC Genomics">
        <title>Mycoplasma mycoides, from "mycoides Small Colony" to "capri". A microevolutionary perspective.</title>
        <authorList>
            <person name="Thiaucourt F."/>
            <person name="Manso-Silvan L."/>
            <person name="Salah W."/>
            <person name="Barbe V."/>
            <person name="Berger A."/>
            <person name="Jacob D."/>
            <person name="Breton M."/>
            <person name="Dupuy V."/>
            <person name="Lomenech A.M."/>
            <person name="Blanchard A."/>
            <person name="Sirand-Pugnet P."/>
        </authorList>
    </citation>
    <scope>NUCLEOTIDE SEQUENCE [LARGE SCALE GENOMIC DNA]</scope>
    <source>
        <strain evidence="2">95010</strain>
    </source>
</reference>
<proteinExistence type="predicted"/>